<proteinExistence type="predicted"/>
<evidence type="ECO:0000313" key="3">
    <source>
        <dbReference type="Proteomes" id="UP000570361"/>
    </source>
</evidence>
<keyword evidence="3" id="KW-1185">Reference proteome</keyword>
<comment type="caution">
    <text evidence="2">The sequence shown here is derived from an EMBL/GenBank/DDBJ whole genome shotgun (WGS) entry which is preliminary data.</text>
</comment>
<sequence>MEVINHAIKRRSHVPMIVLRLFTIAILLFNMSIMMDDMSDFWGMFVFATLVIGVLLCMVMILAYLYQASKRATGLQLYPDSLCINSRTMRAEDIKVILTEGYFKPVIGILPQGRKLTPVDMVFRFSEDEDNGIADLKEWAQRNQVKMVNKTIKTWI</sequence>
<dbReference type="Proteomes" id="UP000570361">
    <property type="component" value="Unassembled WGS sequence"/>
</dbReference>
<evidence type="ECO:0000313" key="2">
    <source>
        <dbReference type="EMBL" id="MBB3113969.1"/>
    </source>
</evidence>
<dbReference type="EMBL" id="JACHXK010000024">
    <property type="protein sequence ID" value="MBB3113969.1"/>
    <property type="molecule type" value="Genomic_DNA"/>
</dbReference>
<protein>
    <submittedName>
        <fullName evidence="2">Uncharacterized protein</fullName>
    </submittedName>
</protein>
<accession>A0A7W5FRF7</accession>
<gene>
    <name evidence="2" type="ORF">FHS18_006085</name>
</gene>
<feature type="transmembrane region" description="Helical" evidence="1">
    <location>
        <begin position="17"/>
        <end position="35"/>
    </location>
</feature>
<name>A0A7W5FRF7_9BACL</name>
<reference evidence="2 3" key="1">
    <citation type="submission" date="2020-08" db="EMBL/GenBank/DDBJ databases">
        <title>Genomic Encyclopedia of Type Strains, Phase III (KMG-III): the genomes of soil and plant-associated and newly described type strains.</title>
        <authorList>
            <person name="Whitman W."/>
        </authorList>
    </citation>
    <scope>NUCLEOTIDE SEQUENCE [LARGE SCALE GENOMIC DNA]</scope>
    <source>
        <strain evidence="2 3">CECT 5862</strain>
    </source>
</reference>
<organism evidence="2 3">
    <name type="scientific">Paenibacillus phyllosphaerae</name>
    <dbReference type="NCBI Taxonomy" id="274593"/>
    <lineage>
        <taxon>Bacteria</taxon>
        <taxon>Bacillati</taxon>
        <taxon>Bacillota</taxon>
        <taxon>Bacilli</taxon>
        <taxon>Bacillales</taxon>
        <taxon>Paenibacillaceae</taxon>
        <taxon>Paenibacillus</taxon>
    </lineage>
</organism>
<keyword evidence="1" id="KW-0472">Membrane</keyword>
<dbReference type="RefSeq" id="WP_183604034.1">
    <property type="nucleotide sequence ID" value="NZ_JACHXK010000024.1"/>
</dbReference>
<dbReference type="AlphaFoldDB" id="A0A7W5FRF7"/>
<keyword evidence="1" id="KW-0812">Transmembrane</keyword>
<evidence type="ECO:0000256" key="1">
    <source>
        <dbReference type="SAM" id="Phobius"/>
    </source>
</evidence>
<feature type="transmembrane region" description="Helical" evidence="1">
    <location>
        <begin position="41"/>
        <end position="66"/>
    </location>
</feature>
<keyword evidence="1" id="KW-1133">Transmembrane helix</keyword>